<keyword evidence="8" id="KW-0732">Signal</keyword>
<dbReference type="GO" id="GO:0045454">
    <property type="term" value="P:cell redox homeostasis"/>
    <property type="evidence" value="ECO:0007669"/>
    <property type="project" value="TreeGrafter"/>
</dbReference>
<feature type="transmembrane region" description="Helical" evidence="7">
    <location>
        <begin position="483"/>
        <end position="500"/>
    </location>
</feature>
<keyword evidence="6" id="KW-0676">Redox-active center</keyword>
<keyword evidence="5 7" id="KW-0472">Membrane</keyword>
<feature type="signal peptide" evidence="8">
    <location>
        <begin position="1"/>
        <end position="21"/>
    </location>
</feature>
<dbReference type="InterPro" id="IPR017937">
    <property type="entry name" value="Thioredoxin_CS"/>
</dbReference>
<feature type="transmembrane region" description="Helical" evidence="7">
    <location>
        <begin position="443"/>
        <end position="471"/>
    </location>
</feature>
<feature type="transmembrane region" description="Helical" evidence="7">
    <location>
        <begin position="282"/>
        <end position="306"/>
    </location>
</feature>
<evidence type="ECO:0000256" key="8">
    <source>
        <dbReference type="SAM" id="SignalP"/>
    </source>
</evidence>
<dbReference type="GeneID" id="80819239"/>
<dbReference type="EMBL" id="FNYY01000010">
    <property type="protein sequence ID" value="SEJ79684.1"/>
    <property type="molecule type" value="Genomic_DNA"/>
</dbReference>
<evidence type="ECO:0000256" key="4">
    <source>
        <dbReference type="ARBA" id="ARBA00022989"/>
    </source>
</evidence>
<dbReference type="PANTHER" id="PTHR32234">
    <property type="entry name" value="THIOL:DISULFIDE INTERCHANGE PROTEIN DSBD"/>
    <property type="match status" value="1"/>
</dbReference>
<feature type="chain" id="PRO_5037156872" evidence="8">
    <location>
        <begin position="22"/>
        <end position="675"/>
    </location>
</feature>
<keyword evidence="2 7" id="KW-0812">Transmembrane</keyword>
<reference evidence="11 12" key="1">
    <citation type="submission" date="2016-10" db="EMBL/GenBank/DDBJ databases">
        <authorList>
            <person name="Varghese N."/>
            <person name="Submissions S."/>
        </authorList>
    </citation>
    <scope>NUCLEOTIDE SEQUENCE [LARGE SCALE GENOMIC DNA]</scope>
    <source>
        <strain evidence="11 12">FF3</strain>
    </source>
</reference>
<dbReference type="PROSITE" id="PS00194">
    <property type="entry name" value="THIOREDOXIN_1"/>
    <property type="match status" value="1"/>
</dbReference>
<protein>
    <submittedName>
        <fullName evidence="11">Suppressor for copper-sensitivity B</fullName>
    </submittedName>
</protein>
<keyword evidence="12" id="KW-1185">Reference proteome</keyword>
<dbReference type="CDD" id="cd02953">
    <property type="entry name" value="DsbDgamma"/>
    <property type="match status" value="1"/>
</dbReference>
<dbReference type="PANTHER" id="PTHR32234:SF3">
    <property type="entry name" value="SUPPRESSION OF COPPER SENSITIVITY PROTEIN"/>
    <property type="match status" value="1"/>
</dbReference>
<comment type="subcellular location">
    <subcellularLocation>
        <location evidence="1">Membrane</location>
        <topology evidence="1">Multi-pass membrane protein</topology>
    </subcellularLocation>
</comment>
<feature type="transmembrane region" description="Helical" evidence="7">
    <location>
        <begin position="367"/>
        <end position="394"/>
    </location>
</feature>
<keyword evidence="4 7" id="KW-1133">Transmembrane helix</keyword>
<dbReference type="InterPro" id="IPR035671">
    <property type="entry name" value="DsbD_gamma"/>
</dbReference>
<feature type="domain" description="Thiol:disulfide interchange protein DsbD N-terminal" evidence="10">
    <location>
        <begin position="46"/>
        <end position="150"/>
    </location>
</feature>
<dbReference type="GO" id="GO:0017004">
    <property type="term" value="P:cytochrome complex assembly"/>
    <property type="evidence" value="ECO:0007669"/>
    <property type="project" value="UniProtKB-KW"/>
</dbReference>
<evidence type="ECO:0000256" key="1">
    <source>
        <dbReference type="ARBA" id="ARBA00004141"/>
    </source>
</evidence>
<feature type="transmembrane region" description="Helical" evidence="7">
    <location>
        <begin position="327"/>
        <end position="347"/>
    </location>
</feature>
<evidence type="ECO:0000313" key="11">
    <source>
        <dbReference type="EMBL" id="SEJ79684.1"/>
    </source>
</evidence>
<dbReference type="Pfam" id="PF13899">
    <property type="entry name" value="Thioredoxin_7"/>
    <property type="match status" value="1"/>
</dbReference>
<evidence type="ECO:0000256" key="2">
    <source>
        <dbReference type="ARBA" id="ARBA00022692"/>
    </source>
</evidence>
<dbReference type="Proteomes" id="UP000182932">
    <property type="component" value="Unassembled WGS sequence"/>
</dbReference>
<dbReference type="Gene3D" id="3.40.30.10">
    <property type="entry name" value="Glutaredoxin"/>
    <property type="match status" value="1"/>
</dbReference>
<dbReference type="SUPFAM" id="SSF52833">
    <property type="entry name" value="Thioredoxin-like"/>
    <property type="match status" value="1"/>
</dbReference>
<keyword evidence="3" id="KW-0201">Cytochrome c-type biogenesis</keyword>
<comment type="caution">
    <text evidence="11">The sequence shown here is derived from an EMBL/GenBank/DDBJ whole genome shotgun (WGS) entry which is preliminary data.</text>
</comment>
<gene>
    <name evidence="11" type="ORF">SAMN04487940_110177</name>
</gene>
<feature type="transmembrane region" description="Helical" evidence="7">
    <location>
        <begin position="506"/>
        <end position="525"/>
    </location>
</feature>
<dbReference type="Pfam" id="PF11412">
    <property type="entry name" value="DsbD_N"/>
    <property type="match status" value="1"/>
</dbReference>
<evidence type="ECO:0000259" key="9">
    <source>
        <dbReference type="Pfam" id="PF02683"/>
    </source>
</evidence>
<evidence type="ECO:0000259" key="10">
    <source>
        <dbReference type="Pfam" id="PF11412"/>
    </source>
</evidence>
<evidence type="ECO:0000256" key="6">
    <source>
        <dbReference type="ARBA" id="ARBA00023284"/>
    </source>
</evidence>
<proteinExistence type="predicted"/>
<evidence type="ECO:0000256" key="5">
    <source>
        <dbReference type="ARBA" id="ARBA00023136"/>
    </source>
</evidence>
<dbReference type="InterPro" id="IPR028250">
    <property type="entry name" value="DsbDN"/>
</dbReference>
<dbReference type="InterPro" id="IPR003834">
    <property type="entry name" value="Cyt_c_assmbl_TM_dom"/>
</dbReference>
<evidence type="ECO:0000313" key="12">
    <source>
        <dbReference type="Proteomes" id="UP000182932"/>
    </source>
</evidence>
<dbReference type="RefSeq" id="WP_074837278.1">
    <property type="nucleotide sequence ID" value="NZ_FNYY01000010.1"/>
</dbReference>
<dbReference type="GO" id="GO:0016020">
    <property type="term" value="C:membrane"/>
    <property type="evidence" value="ECO:0007669"/>
    <property type="project" value="UniProtKB-SubCell"/>
</dbReference>
<dbReference type="InterPro" id="IPR036249">
    <property type="entry name" value="Thioredoxin-like_sf"/>
</dbReference>
<feature type="transmembrane region" description="Helical" evidence="7">
    <location>
        <begin position="414"/>
        <end position="437"/>
    </location>
</feature>
<evidence type="ECO:0000256" key="3">
    <source>
        <dbReference type="ARBA" id="ARBA00022748"/>
    </source>
</evidence>
<organism evidence="11 12">
    <name type="scientific">Marinovum algicola</name>
    <dbReference type="NCBI Taxonomy" id="42444"/>
    <lineage>
        <taxon>Bacteria</taxon>
        <taxon>Pseudomonadati</taxon>
        <taxon>Pseudomonadota</taxon>
        <taxon>Alphaproteobacteria</taxon>
        <taxon>Rhodobacterales</taxon>
        <taxon>Roseobacteraceae</taxon>
        <taxon>Marinovum</taxon>
    </lineage>
</organism>
<feature type="domain" description="Cytochrome C biogenesis protein transmembrane" evidence="9">
    <location>
        <begin position="285"/>
        <end position="497"/>
    </location>
</feature>
<dbReference type="AlphaFoldDB" id="A0A975WBQ1"/>
<accession>A0A975WBQ1</accession>
<dbReference type="GO" id="GO:0015035">
    <property type="term" value="F:protein-disulfide reductase activity"/>
    <property type="evidence" value="ECO:0007669"/>
    <property type="project" value="TreeGrafter"/>
</dbReference>
<name>A0A975WBQ1_9RHOB</name>
<evidence type="ECO:0000256" key="7">
    <source>
        <dbReference type="SAM" id="Phobius"/>
    </source>
</evidence>
<dbReference type="Pfam" id="PF02683">
    <property type="entry name" value="DsbD_TM"/>
    <property type="match status" value="1"/>
</dbReference>
<sequence length="675" mass="70272">MRLAPVLWTMLSLALPTAAAAATSDTYSSTALTARLITAEDGVAPEAGTLSAGLVLEMADGWKTYWRSPGEVGLPPELDWGASDNLASTELLFPAPTRFTAFDIENFGYGDAVTFPIQVALETPGQPARLATQVRLLVCKDICIPEDFTLTLDLPQGTGIDTAAAETLADALARVPEEEAASGLEIEAAHLSDTALTFAVRHANGFRTPDVFPELDEAIFGKPDLRLDSDRTRLWAEVPLLYPLDGAPEALRLTVTDGSYAGTISAELGGSTPPAPSPGRGLVAMALIAVLGGLILNVMPCVLPVLSIKLAAAVRKSDQGRARVRAGFLLSAAGVLTFFWALAAVTWGLQTMGHAVGWGLQFQSPVFLSTMIVILVLFAANLFGLFELSLPAALQTRLSVAGGSGRLGDFTTGAFAAVLATPCSAPFLGTAVAYAMSGGGREIAVIFTALGFGLALPYLAVAAFPGVVALLPKPGRWMLALKLVMGGLLALTAAWLFFVLTGVAGLTAAALTATLMALILVALAFRRLPGRVLTVAALAALTVALPALRDPAPAAAAQSATNWVSFDATRLAEHVDAGKIVFVDVTADWCLTCKANKALVLDRGPVSQALATEDILPMQADWTRPDPAISAYLESFGRFGIPFNAVYGPAAPNGIPLPEILSEAAIFEAIEQAGG</sequence>